<reference evidence="1" key="3">
    <citation type="submission" date="2010-09" db="EMBL/GenBank/DDBJ databases">
        <title>Annotation of Gaeumannomyces graminis var. tritici R3-111a-1.</title>
        <authorList>
            <consortium name="The Broad Institute Genome Sequencing Platform"/>
            <person name="Ma L.-J."/>
            <person name="Dead R."/>
            <person name="Young S.K."/>
            <person name="Zeng Q."/>
            <person name="Gargeya S."/>
            <person name="Fitzgerald M."/>
            <person name="Haas B."/>
            <person name="Abouelleil A."/>
            <person name="Alvarado L."/>
            <person name="Arachchi H.M."/>
            <person name="Berlin A."/>
            <person name="Brown A."/>
            <person name="Chapman S.B."/>
            <person name="Chen Z."/>
            <person name="Dunbar C."/>
            <person name="Freedman E."/>
            <person name="Gearin G."/>
            <person name="Gellesch M."/>
            <person name="Goldberg J."/>
            <person name="Griggs A."/>
            <person name="Gujja S."/>
            <person name="Heiman D."/>
            <person name="Howarth C."/>
            <person name="Larson L."/>
            <person name="Lui A."/>
            <person name="MacDonald P.J.P."/>
            <person name="Mehta T."/>
            <person name="Montmayeur A."/>
            <person name="Murphy C."/>
            <person name="Neiman D."/>
            <person name="Pearson M."/>
            <person name="Priest M."/>
            <person name="Roberts A."/>
            <person name="Saif S."/>
            <person name="Shea T."/>
            <person name="Shenoy N."/>
            <person name="Sisk P."/>
            <person name="Stolte C."/>
            <person name="Sykes S."/>
            <person name="Yandava C."/>
            <person name="Wortman J."/>
            <person name="Nusbaum C."/>
            <person name="Birren B."/>
        </authorList>
    </citation>
    <scope>NUCLEOTIDE SEQUENCE</scope>
    <source>
        <strain evidence="1">R3-111a-1</strain>
    </source>
</reference>
<reference evidence="3" key="1">
    <citation type="submission" date="2010-07" db="EMBL/GenBank/DDBJ databases">
        <title>The genome sequence of Gaeumannomyces graminis var. tritici strain R3-111a-1.</title>
        <authorList>
            <consortium name="The Broad Institute Genome Sequencing Platform"/>
            <person name="Ma L.-J."/>
            <person name="Dead R."/>
            <person name="Young S."/>
            <person name="Zeng Q."/>
            <person name="Koehrsen M."/>
            <person name="Alvarado L."/>
            <person name="Berlin A."/>
            <person name="Chapman S.B."/>
            <person name="Chen Z."/>
            <person name="Freedman E."/>
            <person name="Gellesch M."/>
            <person name="Goldberg J."/>
            <person name="Griggs A."/>
            <person name="Gujja S."/>
            <person name="Heilman E.R."/>
            <person name="Heiman D."/>
            <person name="Hepburn T."/>
            <person name="Howarth C."/>
            <person name="Jen D."/>
            <person name="Larson L."/>
            <person name="Mehta T."/>
            <person name="Neiman D."/>
            <person name="Pearson M."/>
            <person name="Roberts A."/>
            <person name="Saif S."/>
            <person name="Shea T."/>
            <person name="Shenoy N."/>
            <person name="Sisk P."/>
            <person name="Stolte C."/>
            <person name="Sykes S."/>
            <person name="Walk T."/>
            <person name="White J."/>
            <person name="Yandava C."/>
            <person name="Haas B."/>
            <person name="Nusbaum C."/>
            <person name="Birren B."/>
        </authorList>
    </citation>
    <scope>NUCLEOTIDE SEQUENCE [LARGE SCALE GENOMIC DNA]</scope>
    <source>
        <strain evidence="3">R3-111a-1</strain>
    </source>
</reference>
<sequence>MANPNETPGLCPDWALTDSNVHVARDRAWFSTYTPFQTILNGSLQVVGIGDVHLPVKLFPKRSGPESHGTLHLRNVLHAPTIICNVVGDGFTGDYDRTSWSYDETVISTQDDRRLGCFLGPSPLVLQLSGPPIGPVVGPSTLEPGVAYMLSVFWPDSERQRWAAAQTGRLDKAEDAPLAPYTAEERAWLKREWGSEFEFLRTYGLSIYKDEDCEEGRVIARAMMNEDEDTTPWTLGALRTARLIPMAILAGAAGARTVLAVAGTWIAKATGADQVSTGTCASR</sequence>
<protein>
    <submittedName>
        <fullName evidence="1 2">Uncharacterized protein</fullName>
    </submittedName>
</protein>
<dbReference type="PANTHER" id="PTHR40628">
    <property type="entry name" value="CHROMO DOMAIN-CONTAINING PROTEIN"/>
    <property type="match status" value="1"/>
</dbReference>
<evidence type="ECO:0000313" key="1">
    <source>
        <dbReference type="EMBL" id="EJT72315.1"/>
    </source>
</evidence>
<keyword evidence="3" id="KW-1185">Reference proteome</keyword>
<name>J3P6N9_GAET3</name>
<evidence type="ECO:0000313" key="3">
    <source>
        <dbReference type="Proteomes" id="UP000006039"/>
    </source>
</evidence>
<accession>J3P6N9</accession>
<dbReference type="Proteomes" id="UP000006039">
    <property type="component" value="Unassembled WGS sequence"/>
</dbReference>
<dbReference type="HOGENOM" id="CLU_077197_0_0_1"/>
<proteinExistence type="predicted"/>
<evidence type="ECO:0000313" key="2">
    <source>
        <dbReference type="EnsemblFungi" id="EJT72315"/>
    </source>
</evidence>
<gene>
    <name evidence="2" type="primary">20349639</name>
    <name evidence="1" type="ORF">GGTG_09181</name>
</gene>
<reference evidence="1" key="2">
    <citation type="submission" date="2010-07" db="EMBL/GenBank/DDBJ databases">
        <authorList>
            <consortium name="The Broad Institute Genome Sequencing Platform"/>
            <consortium name="Broad Institute Genome Sequencing Center for Infectious Disease"/>
            <person name="Ma L.-J."/>
            <person name="Dead R."/>
            <person name="Young S."/>
            <person name="Zeng Q."/>
            <person name="Koehrsen M."/>
            <person name="Alvarado L."/>
            <person name="Berlin A."/>
            <person name="Chapman S.B."/>
            <person name="Chen Z."/>
            <person name="Freedman E."/>
            <person name="Gellesch M."/>
            <person name="Goldberg J."/>
            <person name="Griggs A."/>
            <person name="Gujja S."/>
            <person name="Heilman E.R."/>
            <person name="Heiman D."/>
            <person name="Hepburn T."/>
            <person name="Howarth C."/>
            <person name="Jen D."/>
            <person name="Larson L."/>
            <person name="Mehta T."/>
            <person name="Neiman D."/>
            <person name="Pearson M."/>
            <person name="Roberts A."/>
            <person name="Saif S."/>
            <person name="Shea T."/>
            <person name="Shenoy N."/>
            <person name="Sisk P."/>
            <person name="Stolte C."/>
            <person name="Sykes S."/>
            <person name="Walk T."/>
            <person name="White J."/>
            <person name="Yandava C."/>
            <person name="Haas B."/>
            <person name="Nusbaum C."/>
            <person name="Birren B."/>
        </authorList>
    </citation>
    <scope>NUCLEOTIDE SEQUENCE</scope>
    <source>
        <strain evidence="1">R3-111a-1</strain>
    </source>
</reference>
<dbReference type="RefSeq" id="XP_009225289.1">
    <property type="nucleotide sequence ID" value="XM_009227025.1"/>
</dbReference>
<dbReference type="GeneID" id="20349639"/>
<organism evidence="1">
    <name type="scientific">Gaeumannomyces tritici (strain R3-111a-1)</name>
    <name type="common">Wheat and barley take-all root rot fungus</name>
    <name type="synonym">Gaeumannomyces graminis var. tritici</name>
    <dbReference type="NCBI Taxonomy" id="644352"/>
    <lineage>
        <taxon>Eukaryota</taxon>
        <taxon>Fungi</taxon>
        <taxon>Dikarya</taxon>
        <taxon>Ascomycota</taxon>
        <taxon>Pezizomycotina</taxon>
        <taxon>Sordariomycetes</taxon>
        <taxon>Sordariomycetidae</taxon>
        <taxon>Magnaporthales</taxon>
        <taxon>Magnaporthaceae</taxon>
        <taxon>Gaeumannomyces</taxon>
    </lineage>
</organism>
<dbReference type="VEuPathDB" id="FungiDB:GGTG_09181"/>
<dbReference type="OrthoDB" id="4232400at2759"/>
<dbReference type="eggNOG" id="ENOG502SQ6I">
    <property type="taxonomic scope" value="Eukaryota"/>
</dbReference>
<reference evidence="2" key="4">
    <citation type="journal article" date="2015" name="G3 (Bethesda)">
        <title>Genome sequences of three phytopathogenic species of the Magnaporthaceae family of fungi.</title>
        <authorList>
            <person name="Okagaki L.H."/>
            <person name="Nunes C.C."/>
            <person name="Sailsbery J."/>
            <person name="Clay B."/>
            <person name="Brown D."/>
            <person name="John T."/>
            <person name="Oh Y."/>
            <person name="Young N."/>
            <person name="Fitzgerald M."/>
            <person name="Haas B.J."/>
            <person name="Zeng Q."/>
            <person name="Young S."/>
            <person name="Adiconis X."/>
            <person name="Fan L."/>
            <person name="Levin J.Z."/>
            <person name="Mitchell T.K."/>
            <person name="Okubara P.A."/>
            <person name="Farman M.L."/>
            <person name="Kohn L.M."/>
            <person name="Birren B."/>
            <person name="Ma L.-J."/>
            <person name="Dean R.A."/>
        </authorList>
    </citation>
    <scope>NUCLEOTIDE SEQUENCE</scope>
    <source>
        <strain evidence="2">R3-111a-1</strain>
    </source>
</reference>
<dbReference type="AlphaFoldDB" id="J3P6N9"/>
<dbReference type="PANTHER" id="PTHR40628:SF1">
    <property type="entry name" value="CHROMO DOMAIN-CONTAINING PROTEIN"/>
    <property type="match status" value="1"/>
</dbReference>
<reference evidence="2" key="5">
    <citation type="submission" date="2018-04" db="UniProtKB">
        <authorList>
            <consortium name="EnsemblFungi"/>
        </authorList>
    </citation>
    <scope>IDENTIFICATION</scope>
    <source>
        <strain evidence="2">R3-111a-1</strain>
    </source>
</reference>
<dbReference type="EnsemblFungi" id="EJT72315">
    <property type="protein sequence ID" value="EJT72315"/>
    <property type="gene ID" value="GGTG_09181"/>
</dbReference>
<dbReference type="EMBL" id="GL385399">
    <property type="protein sequence ID" value="EJT72315.1"/>
    <property type="molecule type" value="Genomic_DNA"/>
</dbReference>